<keyword evidence="2" id="KW-0540">Nuclease</keyword>
<dbReference type="RefSeq" id="WP_096083461.1">
    <property type="nucleotide sequence ID" value="NZ_JACYEF010000068.1"/>
</dbReference>
<proteinExistence type="predicted"/>
<protein>
    <submittedName>
        <fullName evidence="2">HNH endonuclease</fullName>
    </submittedName>
</protein>
<gene>
    <name evidence="2" type="ORF">F7O97_09940</name>
</gene>
<evidence type="ECO:0000313" key="2">
    <source>
        <dbReference type="EMBL" id="KAB0765515.1"/>
    </source>
</evidence>
<organism evidence="2">
    <name type="scientific">Pseudomonas aeruginosa</name>
    <dbReference type="NCBI Taxonomy" id="287"/>
    <lineage>
        <taxon>Bacteria</taxon>
        <taxon>Pseudomonadati</taxon>
        <taxon>Pseudomonadota</taxon>
        <taxon>Gammaproteobacteria</taxon>
        <taxon>Pseudomonadales</taxon>
        <taxon>Pseudomonadaceae</taxon>
        <taxon>Pseudomonas</taxon>
    </lineage>
</organism>
<accession>A0A643J217</accession>
<keyword evidence="2" id="KW-0378">Hydrolase</keyword>
<sequence length="451" mass="49411">MSGLPVEWVIIVYYGSSAHRATYGRLGGTKYTKDYIQLYRTKPFLDSITKVFPTLSPNASPVPLTYKWPGGQTTGSLVFRSADRPHLKWETIHGAPAAWRMTPSPSPSTAETIPGDPTLVNDVLADGELGKLSKKGAGQPYLVGVKLKGEDGVLHLRTYLDNPSAAFSWAGTSFLPQDVKDLLPNLSAKKALAWSNFESQGVLPADEVLSVLWQLSSSDDPVKAIENLTPALASSIVDYLKDPARGLFFDPARSYDAWSQAPVLPPATEQKSAFLLGLLESNYSAQHQGDLYAEALDVSPEVVEAFNQQMQQNNYEVPDSLATVKVRGSAQKAFSDAVKKNYEYKCAVTGIETRSFLVASHIVPWSQDSTIRLDPANGICLSLLIDRAFENGYLVVNDDLTIRVDSDRIGSDAALRESLMPYDTKTIRAPLSHVPEASYLQRRRQLVGSED</sequence>
<dbReference type="GO" id="GO:0004519">
    <property type="term" value="F:endonuclease activity"/>
    <property type="evidence" value="ECO:0007669"/>
    <property type="project" value="UniProtKB-KW"/>
</dbReference>
<keyword evidence="2" id="KW-0255">Endonuclease</keyword>
<comment type="caution">
    <text evidence="2">The sequence shown here is derived from an EMBL/GenBank/DDBJ whole genome shotgun (WGS) entry which is preliminary data.</text>
</comment>
<dbReference type="Pfam" id="PF13391">
    <property type="entry name" value="HNH_2"/>
    <property type="match status" value="1"/>
</dbReference>
<feature type="domain" description="HNH nuclease" evidence="1">
    <location>
        <begin position="346"/>
        <end position="397"/>
    </location>
</feature>
<dbReference type="AlphaFoldDB" id="A0A643J217"/>
<dbReference type="InterPro" id="IPR003615">
    <property type="entry name" value="HNH_nuc"/>
</dbReference>
<reference evidence="2" key="1">
    <citation type="submission" date="2019-09" db="EMBL/GenBank/DDBJ databases">
        <title>Whole genome sequence analysis of bacterial isolates in patients.</title>
        <authorList>
            <person name="Jeong K.C."/>
        </authorList>
    </citation>
    <scope>NUCLEOTIDE SEQUENCE</scope>
    <source>
        <strain evidence="2">KCJ3K105</strain>
    </source>
</reference>
<name>A0A643J217_PSEAI</name>
<dbReference type="EMBL" id="VZIV01000016">
    <property type="protein sequence ID" value="KAB0765515.1"/>
    <property type="molecule type" value="Genomic_DNA"/>
</dbReference>
<evidence type="ECO:0000259" key="1">
    <source>
        <dbReference type="Pfam" id="PF13391"/>
    </source>
</evidence>